<dbReference type="EMBL" id="GBRH01276041">
    <property type="protein sequence ID" value="JAD21854.1"/>
    <property type="molecule type" value="Transcribed_RNA"/>
</dbReference>
<reference evidence="1" key="2">
    <citation type="journal article" date="2015" name="Data Brief">
        <title>Shoot transcriptome of the giant reed, Arundo donax.</title>
        <authorList>
            <person name="Barrero R.A."/>
            <person name="Guerrero F.D."/>
            <person name="Moolhuijzen P."/>
            <person name="Goolsby J.A."/>
            <person name="Tidwell J."/>
            <person name="Bellgard S.E."/>
            <person name="Bellgard M.I."/>
        </authorList>
    </citation>
    <scope>NUCLEOTIDE SEQUENCE</scope>
    <source>
        <tissue evidence="1">Shoot tissue taken approximately 20 cm above the soil surface</tissue>
    </source>
</reference>
<sequence>MAFEGQCSIHQKYLFKIDNRVVKKCTGLQLTTRTPGK</sequence>
<organism evidence="1">
    <name type="scientific">Arundo donax</name>
    <name type="common">Giant reed</name>
    <name type="synonym">Donax arundinaceus</name>
    <dbReference type="NCBI Taxonomy" id="35708"/>
    <lineage>
        <taxon>Eukaryota</taxon>
        <taxon>Viridiplantae</taxon>
        <taxon>Streptophyta</taxon>
        <taxon>Embryophyta</taxon>
        <taxon>Tracheophyta</taxon>
        <taxon>Spermatophyta</taxon>
        <taxon>Magnoliopsida</taxon>
        <taxon>Liliopsida</taxon>
        <taxon>Poales</taxon>
        <taxon>Poaceae</taxon>
        <taxon>PACMAD clade</taxon>
        <taxon>Arundinoideae</taxon>
        <taxon>Arundineae</taxon>
        <taxon>Arundo</taxon>
    </lineage>
</organism>
<proteinExistence type="predicted"/>
<evidence type="ECO:0000313" key="1">
    <source>
        <dbReference type="EMBL" id="JAD21854.1"/>
    </source>
</evidence>
<protein>
    <submittedName>
        <fullName evidence="1">Uncharacterized protein</fullName>
    </submittedName>
</protein>
<name>A0A0A8Y711_ARUDO</name>
<accession>A0A0A8Y711</accession>
<dbReference type="AlphaFoldDB" id="A0A0A8Y711"/>
<reference evidence="1" key="1">
    <citation type="submission" date="2014-09" db="EMBL/GenBank/DDBJ databases">
        <authorList>
            <person name="Magalhaes I.L.F."/>
            <person name="Oliveira U."/>
            <person name="Santos F.R."/>
            <person name="Vidigal T.H.D.A."/>
            <person name="Brescovit A.D."/>
            <person name="Santos A.J."/>
        </authorList>
    </citation>
    <scope>NUCLEOTIDE SEQUENCE</scope>
    <source>
        <tissue evidence="1">Shoot tissue taken approximately 20 cm above the soil surface</tissue>
    </source>
</reference>